<accession>A0ABN1TIM1</accession>
<dbReference type="Pfam" id="PF06826">
    <property type="entry name" value="Asp-Al_Ex"/>
    <property type="match status" value="1"/>
</dbReference>
<gene>
    <name evidence="3" type="ORF">GCM10009665_80630</name>
</gene>
<organism evidence="3 4">
    <name type="scientific">Kitasatospora nipponensis</name>
    <dbReference type="NCBI Taxonomy" id="258049"/>
    <lineage>
        <taxon>Bacteria</taxon>
        <taxon>Bacillati</taxon>
        <taxon>Actinomycetota</taxon>
        <taxon>Actinomycetes</taxon>
        <taxon>Kitasatosporales</taxon>
        <taxon>Streptomycetaceae</taxon>
        <taxon>Kitasatospora</taxon>
    </lineage>
</organism>
<dbReference type="InterPro" id="IPR006512">
    <property type="entry name" value="YidE_YbjL"/>
</dbReference>
<feature type="domain" description="YidE/YbjL duplication" evidence="2">
    <location>
        <begin position="1"/>
        <end position="72"/>
    </location>
</feature>
<keyword evidence="1" id="KW-1133">Transmembrane helix</keyword>
<evidence type="ECO:0000313" key="3">
    <source>
        <dbReference type="EMBL" id="GAA1087124.1"/>
    </source>
</evidence>
<comment type="caution">
    <text evidence="3">The sequence shown here is derived from an EMBL/GenBank/DDBJ whole genome shotgun (WGS) entry which is preliminary data.</text>
</comment>
<protein>
    <recommendedName>
        <fullName evidence="2">YidE/YbjL duplication domain-containing protein</fullName>
    </recommendedName>
</protein>
<sequence>MVLVPAFLGLFIGRKLLKIEKPILIGAIAGQQCSTPAITAVSNVAQSSVPMLGYTITYTISNFLLPLTGPIFVGLIGLKT</sequence>
<dbReference type="Proteomes" id="UP001500037">
    <property type="component" value="Unassembled WGS sequence"/>
</dbReference>
<dbReference type="EMBL" id="BAAALF010001144">
    <property type="protein sequence ID" value="GAA1087124.1"/>
    <property type="molecule type" value="Genomic_DNA"/>
</dbReference>
<name>A0ABN1TIM1_9ACTN</name>
<proteinExistence type="predicted"/>
<feature type="transmembrane region" description="Helical" evidence="1">
    <location>
        <begin position="56"/>
        <end position="78"/>
    </location>
</feature>
<keyword evidence="1" id="KW-0812">Transmembrane</keyword>
<evidence type="ECO:0000256" key="1">
    <source>
        <dbReference type="SAM" id="Phobius"/>
    </source>
</evidence>
<evidence type="ECO:0000259" key="2">
    <source>
        <dbReference type="Pfam" id="PF06826"/>
    </source>
</evidence>
<keyword evidence="1" id="KW-0472">Membrane</keyword>
<reference evidence="3 4" key="1">
    <citation type="journal article" date="2019" name="Int. J. Syst. Evol. Microbiol.">
        <title>The Global Catalogue of Microorganisms (GCM) 10K type strain sequencing project: providing services to taxonomists for standard genome sequencing and annotation.</title>
        <authorList>
            <consortium name="The Broad Institute Genomics Platform"/>
            <consortium name="The Broad Institute Genome Sequencing Center for Infectious Disease"/>
            <person name="Wu L."/>
            <person name="Ma J."/>
        </authorList>
    </citation>
    <scope>NUCLEOTIDE SEQUENCE [LARGE SCALE GENOMIC DNA]</scope>
    <source>
        <strain evidence="3 4">JCM 13004</strain>
    </source>
</reference>
<evidence type="ECO:0000313" key="4">
    <source>
        <dbReference type="Proteomes" id="UP001500037"/>
    </source>
</evidence>
<keyword evidence="4" id="KW-1185">Reference proteome</keyword>